<feature type="region of interest" description="Disordered" evidence="4">
    <location>
        <begin position="185"/>
        <end position="246"/>
    </location>
</feature>
<dbReference type="EMBL" id="JAAAPX010000005">
    <property type="protein sequence ID" value="KAF4244617.1"/>
    <property type="molecule type" value="Genomic_DNA"/>
</dbReference>
<dbReference type="Gene3D" id="3.30.110.20">
    <property type="entry name" value="Alba-like domain"/>
    <property type="match status" value="1"/>
</dbReference>
<proteinExistence type="predicted"/>
<comment type="caution">
    <text evidence="5">The sequence shown here is derived from an EMBL/GenBank/DDBJ whole genome shotgun (WGS) entry which is preliminary data.</text>
</comment>
<dbReference type="InterPro" id="IPR014612">
    <property type="entry name" value="Pop7/Rpp20"/>
</dbReference>
<dbReference type="GO" id="GO:0006364">
    <property type="term" value="P:rRNA processing"/>
    <property type="evidence" value="ECO:0007669"/>
    <property type="project" value="TreeGrafter"/>
</dbReference>
<dbReference type="GO" id="GO:0001682">
    <property type="term" value="P:tRNA 5'-leader removal"/>
    <property type="evidence" value="ECO:0007669"/>
    <property type="project" value="InterPro"/>
</dbReference>
<dbReference type="PANTHER" id="PTHR28256:SF1">
    <property type="entry name" value="RIBONUCLEASES P_MRP PROTEIN SUBUNIT POP7"/>
    <property type="match status" value="1"/>
</dbReference>
<dbReference type="OrthoDB" id="5416589at2759"/>
<feature type="compositionally biased region" description="Basic and acidic residues" evidence="4">
    <location>
        <begin position="185"/>
        <end position="205"/>
    </location>
</feature>
<dbReference type="GO" id="GO:0003723">
    <property type="term" value="F:RNA binding"/>
    <property type="evidence" value="ECO:0007669"/>
    <property type="project" value="TreeGrafter"/>
</dbReference>
<keyword evidence="2" id="KW-0819">tRNA processing</keyword>
<evidence type="ECO:0000256" key="3">
    <source>
        <dbReference type="ARBA" id="ARBA00023242"/>
    </source>
</evidence>
<dbReference type="SUPFAM" id="SSF82704">
    <property type="entry name" value="AlbA-like"/>
    <property type="match status" value="1"/>
</dbReference>
<dbReference type="GO" id="GO:0005655">
    <property type="term" value="C:nucleolar ribonuclease P complex"/>
    <property type="evidence" value="ECO:0007669"/>
    <property type="project" value="InterPro"/>
</dbReference>
<accession>A0A8H4MEI9</accession>
<evidence type="ECO:0000313" key="6">
    <source>
        <dbReference type="Proteomes" id="UP000653565"/>
    </source>
</evidence>
<reference evidence="5" key="2">
    <citation type="submission" date="2020-04" db="EMBL/GenBank/DDBJ databases">
        <authorList>
            <person name="Santos R.A.C."/>
            <person name="Steenwyk J.L."/>
            <person name="Rivero-Menendez O."/>
            <person name="Mead M.E."/>
            <person name="Silva L.P."/>
            <person name="Bastos R.W."/>
            <person name="Alastruey-Izquierdo A."/>
            <person name="Goldman G.H."/>
            <person name="Rokas A."/>
        </authorList>
    </citation>
    <scope>NUCLEOTIDE SEQUENCE</scope>
    <source>
        <strain evidence="5">CNM-CM6805</strain>
    </source>
</reference>
<evidence type="ECO:0000256" key="2">
    <source>
        <dbReference type="ARBA" id="ARBA00022694"/>
    </source>
</evidence>
<reference evidence="5" key="1">
    <citation type="journal article" date="2020" name="bioRxiv">
        <title>Genomic and phenotypic heterogeneity of clinical isolates of the human pathogens Aspergillus fumigatus, Aspergillus lentulus and Aspergillus fumigatiaffinis.</title>
        <authorList>
            <person name="dos Santos R.A.C."/>
            <person name="Steenwyk J.L."/>
            <person name="Rivero-Menendez O."/>
            <person name="Mead M.E."/>
            <person name="Silva L.P."/>
            <person name="Bastos R.W."/>
            <person name="Alastruey-Izquierdo A."/>
            <person name="Goldman G.H."/>
            <person name="Rokas A."/>
        </authorList>
    </citation>
    <scope>NUCLEOTIDE SEQUENCE</scope>
    <source>
        <strain evidence="5">CNM-CM6805</strain>
    </source>
</reference>
<keyword evidence="6" id="KW-1185">Reference proteome</keyword>
<organism evidence="5 6">
    <name type="scientific">Aspergillus fumigatiaffinis</name>
    <dbReference type="NCBI Taxonomy" id="340414"/>
    <lineage>
        <taxon>Eukaryota</taxon>
        <taxon>Fungi</taxon>
        <taxon>Dikarya</taxon>
        <taxon>Ascomycota</taxon>
        <taxon>Pezizomycotina</taxon>
        <taxon>Eurotiomycetes</taxon>
        <taxon>Eurotiomycetidae</taxon>
        <taxon>Eurotiales</taxon>
        <taxon>Aspergillaceae</taxon>
        <taxon>Aspergillus</taxon>
        <taxon>Aspergillus subgen. Fumigati</taxon>
    </lineage>
</organism>
<evidence type="ECO:0000256" key="1">
    <source>
        <dbReference type="ARBA" id="ARBA00004123"/>
    </source>
</evidence>
<dbReference type="GO" id="GO:0000294">
    <property type="term" value="P:nuclear-transcribed mRNA catabolic process, RNase MRP-dependent"/>
    <property type="evidence" value="ECO:0007669"/>
    <property type="project" value="TreeGrafter"/>
</dbReference>
<keyword evidence="3" id="KW-0539">Nucleus</keyword>
<evidence type="ECO:0000256" key="4">
    <source>
        <dbReference type="SAM" id="MobiDB-lite"/>
    </source>
</evidence>
<gene>
    <name evidence="5" type="ORF">CNMCM6805_008015</name>
</gene>
<dbReference type="Proteomes" id="UP000653565">
    <property type="component" value="Unassembled WGS sequence"/>
</dbReference>
<dbReference type="InterPro" id="IPR020241">
    <property type="entry name" value="RNase_P/MRP_Pop7_fungi"/>
</dbReference>
<dbReference type="GO" id="GO:0000172">
    <property type="term" value="C:ribonuclease MRP complex"/>
    <property type="evidence" value="ECO:0007669"/>
    <property type="project" value="InterPro"/>
</dbReference>
<protein>
    <submittedName>
        <fullName evidence="5">Uncharacterized protein</fullName>
    </submittedName>
</protein>
<dbReference type="GO" id="GO:0034965">
    <property type="term" value="P:intronic box C/D snoRNA processing"/>
    <property type="evidence" value="ECO:0007669"/>
    <property type="project" value="TreeGrafter"/>
</dbReference>
<dbReference type="Pfam" id="PF12328">
    <property type="entry name" value="Rpp20"/>
    <property type="match status" value="1"/>
</dbReference>
<evidence type="ECO:0000313" key="5">
    <source>
        <dbReference type="EMBL" id="KAF4244617.1"/>
    </source>
</evidence>
<sequence length="261" mass="29023">MAKQPLAKTLQFEKKNNDMLKLPKCTVLSKSTPDRTKPTNKTNTDARVQKRPIPHAPVASPYAGASVPKIVYVSTKSPFMSAVKRVQKLLRQAEKRATSAVNLSSSKRTDRQKLAEVARGQEQLSKEEVFVKATGRAIEKALSVGRWFEERGNEYAVRVKTGSVLVVDDVEEDEEAKRKAIEEAERVLQQEQAQEEKKVDEKDDGQTAPDQSVDAPAQPVSKSETKKRKRAANALASASGEELPETRTRWVNMVEIAVTLK</sequence>
<feature type="region of interest" description="Disordered" evidence="4">
    <location>
        <begin position="24"/>
        <end position="60"/>
    </location>
</feature>
<dbReference type="AlphaFoldDB" id="A0A8H4MEI9"/>
<dbReference type="GO" id="GO:0004526">
    <property type="term" value="F:ribonuclease P activity"/>
    <property type="evidence" value="ECO:0007669"/>
    <property type="project" value="TreeGrafter"/>
</dbReference>
<name>A0A8H4MEI9_9EURO</name>
<dbReference type="PANTHER" id="PTHR28256">
    <property type="entry name" value="RIBONUCLEASES P/MRP PROTEIN SUBUNIT POP7"/>
    <property type="match status" value="1"/>
</dbReference>
<dbReference type="InterPro" id="IPR036882">
    <property type="entry name" value="Alba-like_dom_sf"/>
</dbReference>
<comment type="subcellular location">
    <subcellularLocation>
        <location evidence="1">Nucleus</location>
    </subcellularLocation>
</comment>
<dbReference type="GO" id="GO:0000171">
    <property type="term" value="F:ribonuclease MRP activity"/>
    <property type="evidence" value="ECO:0007669"/>
    <property type="project" value="TreeGrafter"/>
</dbReference>